<gene>
    <name evidence="13" type="ORF">E5K04_01475</name>
</gene>
<evidence type="ECO:0000256" key="10">
    <source>
        <dbReference type="ARBA" id="ARBA00049714"/>
    </source>
</evidence>
<dbReference type="EMBL" id="STGJ01000001">
    <property type="protein sequence ID" value="TIC87116.1"/>
    <property type="molecule type" value="Genomic_DNA"/>
</dbReference>
<evidence type="ECO:0000256" key="9">
    <source>
        <dbReference type="ARBA" id="ARBA00049578"/>
    </source>
</evidence>
<dbReference type="AlphaFoldDB" id="A0A4T0V713"/>
<dbReference type="RefSeq" id="WP_136551127.1">
    <property type="nucleotide sequence ID" value="NZ_STGJ01000001.1"/>
</dbReference>
<evidence type="ECO:0000313" key="14">
    <source>
        <dbReference type="Proteomes" id="UP000308891"/>
    </source>
</evidence>
<dbReference type="InterPro" id="IPR023753">
    <property type="entry name" value="FAD/NAD-binding_dom"/>
</dbReference>
<dbReference type="EC" id="1.3.1.1" evidence="11"/>
<dbReference type="PANTHER" id="PTHR43073:SF2">
    <property type="entry name" value="DIHYDROPYRIMIDINE DEHYDROGENASE [NADP(+)]"/>
    <property type="match status" value="1"/>
</dbReference>
<evidence type="ECO:0000256" key="4">
    <source>
        <dbReference type="ARBA" id="ARBA00023002"/>
    </source>
</evidence>
<evidence type="ECO:0000256" key="7">
    <source>
        <dbReference type="ARBA" id="ARBA00047685"/>
    </source>
</evidence>
<sequence length="451" mass="48148">MEDVTDVNSSGVLPGRLPLPVLQENFLDAIPPLTVRQAATEAERCLYCFDAPCVTACPTAIDIPTFIQRIAQDNLRGAAESILSANPLGGTCARACPTETLCEQACVRCAADQAPVAIGQLQRYATDAFFSQAEVPPLFMRKPATGRQIAVVGAGPAGLSVSHYLARLGHQVELFDSRAKLGGLNEYGLAAYKMTGDFASREVGWLLSIGGIAARCNHRLGRDFSLSQLVAEYDAVFLGLGLQAVKPLVLAGEDAGPVMDAVDFIAELRQAERLDQIAVGRSVVIVGGGMTAVDAAVQCRKLGAREVTILYRRGPSQLSASLEEQRWAQINGVNIRCWASPKSLLAEQGQLHAVRCAVTAERGGQLVETGEYFELAADLLIKAVGQQLGPDDLEGLVLQDGRILTDFEGRTSHPRVWAGGDCRFGSRDLTVEAVEHGKRAAFAIDAYLMGA</sequence>
<evidence type="ECO:0000256" key="2">
    <source>
        <dbReference type="ARBA" id="ARBA00022630"/>
    </source>
</evidence>
<dbReference type="InterPro" id="IPR036188">
    <property type="entry name" value="FAD/NAD-bd_sf"/>
</dbReference>
<evidence type="ECO:0000259" key="12">
    <source>
        <dbReference type="PROSITE" id="PS51379"/>
    </source>
</evidence>
<dbReference type="InterPro" id="IPR009051">
    <property type="entry name" value="Helical_ferredxn"/>
</dbReference>
<dbReference type="SUPFAM" id="SSF46548">
    <property type="entry name" value="alpha-helical ferredoxin"/>
    <property type="match status" value="1"/>
</dbReference>
<evidence type="ECO:0000256" key="11">
    <source>
        <dbReference type="ARBA" id="ARBA00049728"/>
    </source>
</evidence>
<dbReference type="PRINTS" id="PR00469">
    <property type="entry name" value="PNDRDTASEII"/>
</dbReference>
<proteinExistence type="predicted"/>
<accession>A0A4T0V713</accession>
<evidence type="ECO:0000256" key="8">
    <source>
        <dbReference type="ARBA" id="ARBA00048792"/>
    </source>
</evidence>
<feature type="domain" description="4Fe-4S ferredoxin-type" evidence="12">
    <location>
        <begin position="36"/>
        <end position="66"/>
    </location>
</feature>
<dbReference type="PROSITE" id="PS51379">
    <property type="entry name" value="4FE4S_FER_2"/>
    <property type="match status" value="1"/>
</dbReference>
<dbReference type="InterPro" id="IPR017896">
    <property type="entry name" value="4Fe4S_Fe-S-bd"/>
</dbReference>
<organism evidence="13 14">
    <name type="scientific">Crenobacter intestini</name>
    <dbReference type="NCBI Taxonomy" id="2563443"/>
    <lineage>
        <taxon>Bacteria</taxon>
        <taxon>Pseudomonadati</taxon>
        <taxon>Pseudomonadota</taxon>
        <taxon>Betaproteobacteria</taxon>
        <taxon>Neisseriales</taxon>
        <taxon>Neisseriaceae</taxon>
        <taxon>Crenobacter</taxon>
    </lineage>
</organism>
<dbReference type="SUPFAM" id="SSF51971">
    <property type="entry name" value="Nucleotide-binding domain"/>
    <property type="match status" value="2"/>
</dbReference>
<dbReference type="Pfam" id="PF07992">
    <property type="entry name" value="Pyr_redox_2"/>
    <property type="match status" value="1"/>
</dbReference>
<dbReference type="Proteomes" id="UP000308891">
    <property type="component" value="Unassembled WGS sequence"/>
</dbReference>
<name>A0A4T0V713_9NEIS</name>
<reference evidence="13 14" key="1">
    <citation type="submission" date="2019-04" db="EMBL/GenBank/DDBJ databases">
        <title>Crenobacter sp. nov.</title>
        <authorList>
            <person name="Shi S."/>
        </authorList>
    </citation>
    <scope>NUCLEOTIDE SEQUENCE [LARGE SCALE GENOMIC DNA]</scope>
    <source>
        <strain evidence="13 14">GY 70310</strain>
    </source>
</reference>
<dbReference type="PRINTS" id="PR00368">
    <property type="entry name" value="FADPNR"/>
</dbReference>
<comment type="catalytic activity">
    <reaction evidence="8">
        <text>5,6-dihydrouracil + NAD(+) = uracil + NADH + H(+)</text>
        <dbReference type="Rhea" id="RHEA:20189"/>
        <dbReference type="ChEBI" id="CHEBI:15378"/>
        <dbReference type="ChEBI" id="CHEBI:15901"/>
        <dbReference type="ChEBI" id="CHEBI:17568"/>
        <dbReference type="ChEBI" id="CHEBI:57540"/>
        <dbReference type="ChEBI" id="CHEBI:57945"/>
        <dbReference type="EC" id="1.3.1.1"/>
    </reaction>
</comment>
<comment type="caution">
    <text evidence="13">The sequence shown here is derived from an EMBL/GenBank/DDBJ whole genome shotgun (WGS) entry which is preliminary data.</text>
</comment>
<evidence type="ECO:0000256" key="5">
    <source>
        <dbReference type="ARBA" id="ARBA00030119"/>
    </source>
</evidence>
<evidence type="ECO:0000313" key="13">
    <source>
        <dbReference type="EMBL" id="TIC87116.1"/>
    </source>
</evidence>
<keyword evidence="4" id="KW-0560">Oxidoreductase</keyword>
<dbReference type="OrthoDB" id="9803192at2"/>
<comment type="cofactor">
    <cofactor evidence="1">
        <name>FMN</name>
        <dbReference type="ChEBI" id="CHEBI:58210"/>
    </cofactor>
</comment>
<evidence type="ECO:0000256" key="3">
    <source>
        <dbReference type="ARBA" id="ARBA00022643"/>
    </source>
</evidence>
<keyword evidence="14" id="KW-1185">Reference proteome</keyword>
<dbReference type="PANTHER" id="PTHR43073">
    <property type="entry name" value="DIHYDROPYRIMIDINE DEHYDROGENASE [NADP(+)]"/>
    <property type="match status" value="1"/>
</dbReference>
<comment type="catalytic activity">
    <reaction evidence="7">
        <text>5,6-dihydrothymine + NAD(+) = thymine + NADH + H(+)</text>
        <dbReference type="Rhea" id="RHEA:28791"/>
        <dbReference type="ChEBI" id="CHEBI:15378"/>
        <dbReference type="ChEBI" id="CHEBI:17821"/>
        <dbReference type="ChEBI" id="CHEBI:27468"/>
        <dbReference type="ChEBI" id="CHEBI:57540"/>
        <dbReference type="ChEBI" id="CHEBI:57945"/>
        <dbReference type="EC" id="1.3.1.1"/>
    </reaction>
</comment>
<keyword evidence="2" id="KW-0285">Flavoprotein</keyword>
<dbReference type="Gene3D" id="1.10.1060.10">
    <property type="entry name" value="Alpha-helical ferredoxin"/>
    <property type="match status" value="1"/>
</dbReference>
<dbReference type="Gene3D" id="3.50.50.60">
    <property type="entry name" value="FAD/NAD(P)-binding domain"/>
    <property type="match status" value="2"/>
</dbReference>
<protein>
    <recommendedName>
        <fullName evidence="11">dihydrouracil dehydrogenase (NAD(+))</fullName>
        <ecNumber evidence="11">1.3.1.1</ecNumber>
    </recommendedName>
    <alternativeName>
        <fullName evidence="6">Dihydrothymine dehydrogenase</fullName>
    </alternativeName>
    <alternativeName>
        <fullName evidence="5">Dihydrouracil dehydrogenase</fullName>
    </alternativeName>
</protein>
<dbReference type="Pfam" id="PF14691">
    <property type="entry name" value="Fer4_20"/>
    <property type="match status" value="1"/>
</dbReference>
<evidence type="ECO:0000256" key="1">
    <source>
        <dbReference type="ARBA" id="ARBA00001917"/>
    </source>
</evidence>
<comment type="subunit">
    <text evidence="10">Heterotetramer of 2 PreA and 2 PreT subunits.</text>
</comment>
<evidence type="ECO:0000256" key="6">
    <source>
        <dbReference type="ARBA" id="ARBA00032722"/>
    </source>
</evidence>
<keyword evidence="3" id="KW-0288">FMN</keyword>
<comment type="function">
    <text evidence="9">Involved in pyrimidine base degradation. Catalyzes physiologically the reduction of uracil to 5,6-dihydrouracil (DHU) by using NADH as a specific cosubstrate. It also catalyzes the reverse reaction and the reduction of thymine to 5,6-dihydrothymine (DHT).</text>
</comment>
<dbReference type="InterPro" id="IPR028261">
    <property type="entry name" value="DPD_II"/>
</dbReference>
<dbReference type="GO" id="GO:0051536">
    <property type="term" value="F:iron-sulfur cluster binding"/>
    <property type="evidence" value="ECO:0007669"/>
    <property type="project" value="InterPro"/>
</dbReference>
<dbReference type="GO" id="GO:0004159">
    <property type="term" value="F:dihydropyrimidine dehydrogenase (NAD+) activity"/>
    <property type="evidence" value="ECO:0007669"/>
    <property type="project" value="UniProtKB-EC"/>
</dbReference>